<keyword evidence="8" id="KW-1185">Reference proteome</keyword>
<dbReference type="RefSeq" id="WP_042227826.1">
    <property type="nucleotide sequence ID" value="NZ_CP026520.1"/>
</dbReference>
<dbReference type="InterPro" id="IPR050832">
    <property type="entry name" value="Bact_Acetyltransf"/>
</dbReference>
<feature type="domain" description="N-acetyltransferase" evidence="4">
    <location>
        <begin position="175"/>
        <end position="325"/>
    </location>
</feature>
<dbReference type="EMBL" id="JAMDMJ010000033">
    <property type="protein sequence ID" value="MCY9598632.1"/>
    <property type="molecule type" value="Genomic_DNA"/>
</dbReference>
<proteinExistence type="predicted"/>
<gene>
    <name evidence="5" type="ORF">M5X16_23035</name>
    <name evidence="6" type="ORF">PC41400_14075</name>
</gene>
<dbReference type="Pfam" id="PF00583">
    <property type="entry name" value="Acetyltransf_1"/>
    <property type="match status" value="2"/>
</dbReference>
<evidence type="ECO:0000256" key="2">
    <source>
        <dbReference type="ARBA" id="ARBA00023315"/>
    </source>
</evidence>
<dbReference type="KEGG" id="pchi:PC41400_14075"/>
<dbReference type="AlphaFoldDB" id="A0A410WWN2"/>
<evidence type="ECO:0000256" key="3">
    <source>
        <dbReference type="SAM" id="MobiDB-lite"/>
    </source>
</evidence>
<dbReference type="CDD" id="cd04301">
    <property type="entry name" value="NAT_SF"/>
    <property type="match status" value="2"/>
</dbReference>
<dbReference type="SUPFAM" id="SSF55729">
    <property type="entry name" value="Acyl-CoA N-acyltransferases (Nat)"/>
    <property type="match status" value="2"/>
</dbReference>
<dbReference type="EMBL" id="CP026520">
    <property type="protein sequence ID" value="QAV18743.1"/>
    <property type="molecule type" value="Genomic_DNA"/>
</dbReference>
<sequence length="325" mass="36596">MVITIRNMCIPEDYEGTAVLLSTFYSEPITVQRMREEDAASPQKGELTRDENGRLTGHDRQRLVAVNESGKIIGYGCSWRAPWTAPGTLYQKVLVDPAERKNGIGRGIYAKLDAYADENGASKIVGEVRDNDRDSQAYASGRGFVRDRHQFESLIELDGLAAETDGRSADTPEGITLTTLAQVPGEEMEKRVYELYRKTHPDIPGSEGEFMWYSQWRKENLERESFDPSLFLLALDGDKPVGAAELYEMKQTNSVYNLYTCVDGDYRGKGIALALKRKSISLAKERGYGYIRTNNDSQNAPMLAINRKLGYVPVPGYYRMFKILE</sequence>
<accession>A0A410WWN2</accession>
<protein>
    <submittedName>
        <fullName evidence="6">GNAT family N-acetyltransferase</fullName>
    </submittedName>
</protein>
<keyword evidence="2" id="KW-0012">Acyltransferase</keyword>
<dbReference type="GO" id="GO:0016747">
    <property type="term" value="F:acyltransferase activity, transferring groups other than amino-acyl groups"/>
    <property type="evidence" value="ECO:0007669"/>
    <property type="project" value="InterPro"/>
</dbReference>
<keyword evidence="1 6" id="KW-0808">Transferase</keyword>
<dbReference type="InterPro" id="IPR000182">
    <property type="entry name" value="GNAT_dom"/>
</dbReference>
<reference evidence="6 7" key="1">
    <citation type="submission" date="2018-01" db="EMBL/GenBank/DDBJ databases">
        <title>The whole genome sequencing and assembly of Paenibacillus chitinolyticus KCCM 41400 strain.</title>
        <authorList>
            <person name="Kim J.-Y."/>
            <person name="Park M.-K."/>
            <person name="Lee Y.-J."/>
            <person name="Yi H."/>
            <person name="Bahn Y.-S."/>
            <person name="Kim J.F."/>
            <person name="Lee D.-W."/>
        </authorList>
    </citation>
    <scope>NUCLEOTIDE SEQUENCE [LARGE SCALE GENOMIC DNA]</scope>
    <source>
        <strain evidence="6 7">KCCM 41400</strain>
    </source>
</reference>
<dbReference type="GeneID" id="95375939"/>
<feature type="compositionally biased region" description="Basic and acidic residues" evidence="3">
    <location>
        <begin position="46"/>
        <end position="58"/>
    </location>
</feature>
<evidence type="ECO:0000256" key="1">
    <source>
        <dbReference type="ARBA" id="ARBA00022679"/>
    </source>
</evidence>
<dbReference type="InterPro" id="IPR016181">
    <property type="entry name" value="Acyl_CoA_acyltransferase"/>
</dbReference>
<organism evidence="6 7">
    <name type="scientific">Paenibacillus chitinolyticus</name>
    <dbReference type="NCBI Taxonomy" id="79263"/>
    <lineage>
        <taxon>Bacteria</taxon>
        <taxon>Bacillati</taxon>
        <taxon>Bacillota</taxon>
        <taxon>Bacilli</taxon>
        <taxon>Bacillales</taxon>
        <taxon>Paenibacillaceae</taxon>
        <taxon>Paenibacillus</taxon>
    </lineage>
</organism>
<evidence type="ECO:0000313" key="6">
    <source>
        <dbReference type="EMBL" id="QAV18743.1"/>
    </source>
</evidence>
<evidence type="ECO:0000313" key="7">
    <source>
        <dbReference type="Proteomes" id="UP000288943"/>
    </source>
</evidence>
<name>A0A410WWN2_9BACL</name>
<dbReference type="PROSITE" id="PS51186">
    <property type="entry name" value="GNAT"/>
    <property type="match status" value="2"/>
</dbReference>
<dbReference type="Gene3D" id="3.40.630.30">
    <property type="match status" value="1"/>
</dbReference>
<evidence type="ECO:0000313" key="5">
    <source>
        <dbReference type="EMBL" id="MCY9598632.1"/>
    </source>
</evidence>
<evidence type="ECO:0000313" key="8">
    <source>
        <dbReference type="Proteomes" id="UP001527202"/>
    </source>
</evidence>
<feature type="domain" description="N-acetyltransferase" evidence="4">
    <location>
        <begin position="19"/>
        <end position="178"/>
    </location>
</feature>
<reference evidence="5 8" key="2">
    <citation type="submission" date="2022-05" db="EMBL/GenBank/DDBJ databases">
        <title>Genome Sequencing of Bee-Associated Microbes.</title>
        <authorList>
            <person name="Dunlap C."/>
        </authorList>
    </citation>
    <scope>NUCLEOTIDE SEQUENCE [LARGE SCALE GENOMIC DNA]</scope>
    <source>
        <strain evidence="5 8">NRRL B-23120</strain>
    </source>
</reference>
<dbReference type="Proteomes" id="UP000288943">
    <property type="component" value="Chromosome"/>
</dbReference>
<dbReference type="OrthoDB" id="4140682at2"/>
<evidence type="ECO:0000259" key="4">
    <source>
        <dbReference type="PROSITE" id="PS51186"/>
    </source>
</evidence>
<dbReference type="PANTHER" id="PTHR43877">
    <property type="entry name" value="AMINOALKYLPHOSPHONATE N-ACETYLTRANSFERASE-RELATED-RELATED"/>
    <property type="match status" value="1"/>
</dbReference>
<feature type="region of interest" description="Disordered" evidence="3">
    <location>
        <begin position="34"/>
        <end position="58"/>
    </location>
</feature>
<dbReference type="Proteomes" id="UP001527202">
    <property type="component" value="Unassembled WGS sequence"/>
</dbReference>